<proteinExistence type="predicted"/>
<evidence type="ECO:0000313" key="1">
    <source>
        <dbReference type="EMBL" id="PIS08022.1"/>
    </source>
</evidence>
<protein>
    <submittedName>
        <fullName evidence="1">Uncharacterized protein</fullName>
    </submittedName>
</protein>
<comment type="caution">
    <text evidence="1">The sequence shown here is derived from an EMBL/GenBank/DDBJ whole genome shotgun (WGS) entry which is preliminary data.</text>
</comment>
<evidence type="ECO:0000313" key="2">
    <source>
        <dbReference type="Proteomes" id="UP000231382"/>
    </source>
</evidence>
<dbReference type="EMBL" id="PEZW01000004">
    <property type="protein sequence ID" value="PIS08022.1"/>
    <property type="molecule type" value="Genomic_DNA"/>
</dbReference>
<name>A0A2H0W7F6_9BACT</name>
<reference evidence="2" key="1">
    <citation type="submission" date="2017-09" db="EMBL/GenBank/DDBJ databases">
        <title>Depth-based differentiation of microbial function through sediment-hosted aquifers and enrichment of novel symbionts in the deep terrestrial subsurface.</title>
        <authorList>
            <person name="Probst A.J."/>
            <person name="Ladd B."/>
            <person name="Jarett J.K."/>
            <person name="Geller-Mcgrath D.E."/>
            <person name="Sieber C.M.K."/>
            <person name="Emerson J.B."/>
            <person name="Anantharaman K."/>
            <person name="Thomas B.C."/>
            <person name="Malmstrom R."/>
            <person name="Stieglmeier M."/>
            <person name="Klingl A."/>
            <person name="Woyke T."/>
            <person name="Ryan C.M."/>
            <person name="Banfield J.F."/>
        </authorList>
    </citation>
    <scope>NUCLEOTIDE SEQUENCE [LARGE SCALE GENOMIC DNA]</scope>
</reference>
<dbReference type="AlphaFoldDB" id="A0A2H0W7F6"/>
<accession>A0A2H0W7F6</accession>
<sequence length="106" mass="11867">MAIADVCKPEDMKADPIGDLKVVGDDPEWDLFIPAAEAAKQLDFARNFYGHWKIISISVEEVGKQPVEFAGRHRIERALRHLNNYPEGVEVLVVVEMPDPRVPTSA</sequence>
<organism evidence="1 2">
    <name type="scientific">Candidatus Berkelbacteria bacterium CG10_big_fil_rev_8_21_14_0_10_43_13</name>
    <dbReference type="NCBI Taxonomy" id="1974514"/>
    <lineage>
        <taxon>Bacteria</taxon>
        <taxon>Candidatus Berkelbacteria</taxon>
    </lineage>
</organism>
<gene>
    <name evidence="1" type="ORF">COT78_00360</name>
</gene>
<dbReference type="Proteomes" id="UP000231382">
    <property type="component" value="Unassembled WGS sequence"/>
</dbReference>